<dbReference type="SUPFAM" id="SSF69118">
    <property type="entry name" value="AhpD-like"/>
    <property type="match status" value="1"/>
</dbReference>
<keyword evidence="3" id="KW-1185">Reference proteome</keyword>
<organism evidence="2 3">
    <name type="scientific">Kribbella aluminosa</name>
    <dbReference type="NCBI Taxonomy" id="416017"/>
    <lineage>
        <taxon>Bacteria</taxon>
        <taxon>Bacillati</taxon>
        <taxon>Actinomycetota</taxon>
        <taxon>Actinomycetes</taxon>
        <taxon>Propionibacteriales</taxon>
        <taxon>Kribbellaceae</taxon>
        <taxon>Kribbella</taxon>
    </lineage>
</organism>
<evidence type="ECO:0000259" key="1">
    <source>
        <dbReference type="Pfam" id="PF02627"/>
    </source>
</evidence>
<reference evidence="2 3" key="1">
    <citation type="submission" date="2021-03" db="EMBL/GenBank/DDBJ databases">
        <title>Sequencing the genomes of 1000 actinobacteria strains.</title>
        <authorList>
            <person name="Klenk H.-P."/>
        </authorList>
    </citation>
    <scope>NUCLEOTIDE SEQUENCE [LARGE SCALE GENOMIC DNA]</scope>
    <source>
        <strain evidence="2 3">DSM 18824</strain>
    </source>
</reference>
<proteinExistence type="predicted"/>
<accession>A0ABS4V124</accession>
<comment type="caution">
    <text evidence="2">The sequence shown here is derived from an EMBL/GenBank/DDBJ whole genome shotgun (WGS) entry which is preliminary data.</text>
</comment>
<dbReference type="PANTHER" id="PTHR33570:SF2">
    <property type="entry name" value="CARBOXYMUCONOLACTONE DECARBOXYLASE-LIKE DOMAIN-CONTAINING PROTEIN"/>
    <property type="match status" value="1"/>
</dbReference>
<dbReference type="Proteomes" id="UP000755585">
    <property type="component" value="Unassembled WGS sequence"/>
</dbReference>
<evidence type="ECO:0000313" key="2">
    <source>
        <dbReference type="EMBL" id="MBP2357491.1"/>
    </source>
</evidence>
<dbReference type="InterPro" id="IPR052512">
    <property type="entry name" value="4CMD/NDH-1_regulator"/>
</dbReference>
<dbReference type="InterPro" id="IPR003779">
    <property type="entry name" value="CMD-like"/>
</dbReference>
<protein>
    <submittedName>
        <fullName evidence="2">Alkylhydroperoxidase/carboxymuconolactone decarboxylase family protein YurZ</fullName>
    </submittedName>
</protein>
<gene>
    <name evidence="2" type="ORF">JOF29_008601</name>
</gene>
<dbReference type="Pfam" id="PF02627">
    <property type="entry name" value="CMD"/>
    <property type="match status" value="1"/>
</dbReference>
<evidence type="ECO:0000313" key="3">
    <source>
        <dbReference type="Proteomes" id="UP000755585"/>
    </source>
</evidence>
<name>A0ABS4V124_9ACTN</name>
<dbReference type="EMBL" id="JAGINT010000002">
    <property type="protein sequence ID" value="MBP2357491.1"/>
    <property type="molecule type" value="Genomic_DNA"/>
</dbReference>
<feature type="domain" description="Carboxymuconolactone decarboxylase-like" evidence="1">
    <location>
        <begin position="102"/>
        <end position="173"/>
    </location>
</feature>
<sequence>MAISDNAKRNHSELFGDRASTLARTDPELIEYFENFAFDETLADAGALDESLELRTRLLVQLAATLAVGGLGEFRVLAAAAIERGGVSPVELKELVYQATASVGRGGLDLPSRELITFAMLAGLGGADPQLRGHVGGNLAVGNTPAQLLAVLTVLVPFIGYPRTLNALAAVDEVAPSGYLVA</sequence>
<dbReference type="PANTHER" id="PTHR33570">
    <property type="entry name" value="4-CARBOXYMUCONOLACTONE DECARBOXYLASE FAMILY PROTEIN"/>
    <property type="match status" value="1"/>
</dbReference>
<dbReference type="InterPro" id="IPR029032">
    <property type="entry name" value="AhpD-like"/>
</dbReference>
<dbReference type="RefSeq" id="WP_209699844.1">
    <property type="nucleotide sequence ID" value="NZ_BAAAVU010000018.1"/>
</dbReference>
<dbReference type="Gene3D" id="1.20.1290.10">
    <property type="entry name" value="AhpD-like"/>
    <property type="match status" value="2"/>
</dbReference>